<dbReference type="EMBL" id="JBCGDO010000016">
    <property type="protein sequence ID" value="MEM0543313.1"/>
    <property type="molecule type" value="Genomic_DNA"/>
</dbReference>
<dbReference type="Pfam" id="PF08241">
    <property type="entry name" value="Methyltransf_11"/>
    <property type="match status" value="1"/>
</dbReference>
<evidence type="ECO:0000259" key="1">
    <source>
        <dbReference type="Pfam" id="PF08241"/>
    </source>
</evidence>
<evidence type="ECO:0000313" key="2">
    <source>
        <dbReference type="EMBL" id="MEM0543313.1"/>
    </source>
</evidence>
<sequence length="268" mass="31424">MNKGQISNILRRLRLIYMADWAYYSIERCKNRKKNNSFKKNNPDVKLPNDYLMFESFQIDYTNYYEGGISTAKWLSEYFGKYIDLKDLKILDWGCGPGRVIRHLPEVIGNGCSYYGTDYNKQTIDWCAKNLPGISFNLNSLEAKLPYSDNFFDVIYGISIFTHLSEDLHYKWLNELQRILKPNGILLLTSQGDNFKTKLIRSEVLKFNNGELVIRDKVKEGYRMFSAFQPSGFMKNLFNDVQILEHYAEPIPKSGDWIPQDVWIVKKK</sequence>
<dbReference type="CDD" id="cd02440">
    <property type="entry name" value="AdoMet_MTases"/>
    <property type="match status" value="1"/>
</dbReference>
<dbReference type="GO" id="GO:0032259">
    <property type="term" value="P:methylation"/>
    <property type="evidence" value="ECO:0007669"/>
    <property type="project" value="UniProtKB-KW"/>
</dbReference>
<accession>A0ABU9N716</accession>
<dbReference type="Gene3D" id="3.40.50.150">
    <property type="entry name" value="Vaccinia Virus protein VP39"/>
    <property type="match status" value="1"/>
</dbReference>
<dbReference type="InterPro" id="IPR013216">
    <property type="entry name" value="Methyltransf_11"/>
</dbReference>
<reference evidence="2 3" key="1">
    <citation type="submission" date="2024-03" db="EMBL/GenBank/DDBJ databases">
        <title>Two novel species of the genus Flavobacterium exhibiting potentially degradation of complex polysaccharides.</title>
        <authorList>
            <person name="Lian X."/>
        </authorList>
    </citation>
    <scope>NUCLEOTIDE SEQUENCE [LARGE SCALE GENOMIC DNA]</scope>
    <source>
        <strain evidence="3">j3</strain>
    </source>
</reference>
<proteinExistence type="predicted"/>
<feature type="domain" description="Methyltransferase type 11" evidence="1">
    <location>
        <begin position="91"/>
        <end position="187"/>
    </location>
</feature>
<dbReference type="Proteomes" id="UP001460072">
    <property type="component" value="Unassembled WGS sequence"/>
</dbReference>
<evidence type="ECO:0000313" key="3">
    <source>
        <dbReference type="Proteomes" id="UP001460072"/>
    </source>
</evidence>
<keyword evidence="2" id="KW-0808">Transferase</keyword>
<organism evidence="2 3">
    <name type="scientific">Flavobacterium aureirubrum</name>
    <dbReference type="NCBI Taxonomy" id="3133147"/>
    <lineage>
        <taxon>Bacteria</taxon>
        <taxon>Pseudomonadati</taxon>
        <taxon>Bacteroidota</taxon>
        <taxon>Flavobacteriia</taxon>
        <taxon>Flavobacteriales</taxon>
        <taxon>Flavobacteriaceae</taxon>
        <taxon>Flavobacterium</taxon>
    </lineage>
</organism>
<protein>
    <submittedName>
        <fullName evidence="2">Class I SAM-dependent methyltransferase</fullName>
        <ecNumber evidence="2">2.1.1.-</ecNumber>
    </submittedName>
</protein>
<dbReference type="GO" id="GO:0008168">
    <property type="term" value="F:methyltransferase activity"/>
    <property type="evidence" value="ECO:0007669"/>
    <property type="project" value="UniProtKB-KW"/>
</dbReference>
<keyword evidence="3" id="KW-1185">Reference proteome</keyword>
<dbReference type="InterPro" id="IPR029063">
    <property type="entry name" value="SAM-dependent_MTases_sf"/>
</dbReference>
<dbReference type="EC" id="2.1.1.-" evidence="2"/>
<comment type="caution">
    <text evidence="2">The sequence shown here is derived from an EMBL/GenBank/DDBJ whole genome shotgun (WGS) entry which is preliminary data.</text>
</comment>
<keyword evidence="2" id="KW-0489">Methyltransferase</keyword>
<dbReference type="PANTHER" id="PTHR42912:SF98">
    <property type="entry name" value="UNCHARACTERISED METHYLTRANSFERASE RV1498C"/>
    <property type="match status" value="1"/>
</dbReference>
<dbReference type="SUPFAM" id="SSF53335">
    <property type="entry name" value="S-adenosyl-L-methionine-dependent methyltransferases"/>
    <property type="match status" value="1"/>
</dbReference>
<gene>
    <name evidence="2" type="ORF">WFZ85_11855</name>
</gene>
<name>A0ABU9N716_9FLAO</name>
<dbReference type="RefSeq" id="WP_342696508.1">
    <property type="nucleotide sequence ID" value="NZ_JBCGDO010000016.1"/>
</dbReference>
<dbReference type="PANTHER" id="PTHR42912">
    <property type="entry name" value="METHYLTRANSFERASE"/>
    <property type="match status" value="1"/>
</dbReference>
<dbReference type="InterPro" id="IPR050508">
    <property type="entry name" value="Methyltransf_Superfamily"/>
</dbReference>